<proteinExistence type="predicted"/>
<dbReference type="EMBL" id="CADCSZ010000217">
    <property type="protein sequence ID" value="CAA9275883.1"/>
    <property type="molecule type" value="Genomic_DNA"/>
</dbReference>
<dbReference type="AlphaFoldDB" id="A0A6J4JC10"/>
<evidence type="ECO:0000313" key="1">
    <source>
        <dbReference type="EMBL" id="CAA9275883.1"/>
    </source>
</evidence>
<sequence length="47" mass="5222">MKVLHLPAPRLEPTPRRIRVRAGDLEVANSRRALLLACDGPGMLPTY</sequence>
<name>A0A6J4JC10_9ACTN</name>
<gene>
    <name evidence="1" type="ORF">AVDCRST_MAG76-3633</name>
</gene>
<protein>
    <submittedName>
        <fullName evidence="1">Uncharacterized protein</fullName>
    </submittedName>
</protein>
<organism evidence="1">
    <name type="scientific">uncultured Acidimicrobiales bacterium</name>
    <dbReference type="NCBI Taxonomy" id="310071"/>
    <lineage>
        <taxon>Bacteria</taxon>
        <taxon>Bacillati</taxon>
        <taxon>Actinomycetota</taxon>
        <taxon>Acidimicrobiia</taxon>
        <taxon>Acidimicrobiales</taxon>
        <taxon>environmental samples</taxon>
    </lineage>
</organism>
<reference evidence="1" key="1">
    <citation type="submission" date="2020-02" db="EMBL/GenBank/DDBJ databases">
        <authorList>
            <person name="Meier V. D."/>
        </authorList>
    </citation>
    <scope>NUCLEOTIDE SEQUENCE</scope>
    <source>
        <strain evidence="1">AVDCRST_MAG76</strain>
    </source>
</reference>
<accession>A0A6J4JC10</accession>